<dbReference type="PANTHER" id="PTHR21461:SF9">
    <property type="entry name" value="GLYCOSYLTRANSFERASE FAMILY 92 PROTEIN"/>
    <property type="match status" value="1"/>
</dbReference>
<evidence type="ECO:0000313" key="10">
    <source>
        <dbReference type="Proteomes" id="UP001152747"/>
    </source>
</evidence>
<dbReference type="PANTHER" id="PTHR21461">
    <property type="entry name" value="GLYCOSYLTRANSFERASE FAMILY 92 PROTEIN"/>
    <property type="match status" value="1"/>
</dbReference>
<evidence type="ECO:0000256" key="7">
    <source>
        <dbReference type="ARBA" id="ARBA00023136"/>
    </source>
</evidence>
<comment type="subcellular location">
    <subcellularLocation>
        <location evidence="1">Membrane</location>
        <topology evidence="1">Single-pass membrane protein</topology>
    </subcellularLocation>
</comment>
<dbReference type="EC" id="2.4.1.-" evidence="8"/>
<keyword evidence="3 8" id="KW-0328">Glycosyltransferase</keyword>
<dbReference type="AlphaFoldDB" id="A0A9P1N9S2"/>
<evidence type="ECO:0000256" key="1">
    <source>
        <dbReference type="ARBA" id="ARBA00004167"/>
    </source>
</evidence>
<dbReference type="InterPro" id="IPR008166">
    <property type="entry name" value="Glyco_transf_92"/>
</dbReference>
<protein>
    <recommendedName>
        <fullName evidence="8">Glycosyltransferase family 92 protein</fullName>
        <ecNumber evidence="8">2.4.1.-</ecNumber>
    </recommendedName>
</protein>
<feature type="transmembrane region" description="Helical" evidence="8">
    <location>
        <begin position="6"/>
        <end position="23"/>
    </location>
</feature>
<gene>
    <name evidence="9" type="ORF">CAMP_LOCUS15679</name>
</gene>
<evidence type="ECO:0000313" key="9">
    <source>
        <dbReference type="EMBL" id="CAI5453042.1"/>
    </source>
</evidence>
<organism evidence="9 10">
    <name type="scientific">Caenorhabditis angaria</name>
    <dbReference type="NCBI Taxonomy" id="860376"/>
    <lineage>
        <taxon>Eukaryota</taxon>
        <taxon>Metazoa</taxon>
        <taxon>Ecdysozoa</taxon>
        <taxon>Nematoda</taxon>
        <taxon>Chromadorea</taxon>
        <taxon>Rhabditida</taxon>
        <taxon>Rhabditina</taxon>
        <taxon>Rhabditomorpha</taxon>
        <taxon>Rhabditoidea</taxon>
        <taxon>Rhabditidae</taxon>
        <taxon>Peloderinae</taxon>
        <taxon>Caenorhabditis</taxon>
    </lineage>
</organism>
<keyword evidence="4 8" id="KW-0808">Transferase</keyword>
<reference evidence="9" key="1">
    <citation type="submission" date="2022-11" db="EMBL/GenBank/DDBJ databases">
        <authorList>
            <person name="Kikuchi T."/>
        </authorList>
    </citation>
    <scope>NUCLEOTIDE SEQUENCE</scope>
    <source>
        <strain evidence="9">PS1010</strain>
    </source>
</reference>
<evidence type="ECO:0000256" key="6">
    <source>
        <dbReference type="ARBA" id="ARBA00022989"/>
    </source>
</evidence>
<evidence type="ECO:0000256" key="3">
    <source>
        <dbReference type="ARBA" id="ARBA00022676"/>
    </source>
</evidence>
<dbReference type="GO" id="GO:0016020">
    <property type="term" value="C:membrane"/>
    <property type="evidence" value="ECO:0007669"/>
    <property type="project" value="UniProtKB-SubCell"/>
</dbReference>
<dbReference type="GO" id="GO:0016757">
    <property type="term" value="F:glycosyltransferase activity"/>
    <property type="evidence" value="ECO:0007669"/>
    <property type="project" value="UniProtKB-UniRule"/>
</dbReference>
<evidence type="ECO:0000256" key="5">
    <source>
        <dbReference type="ARBA" id="ARBA00022692"/>
    </source>
</evidence>
<evidence type="ECO:0000256" key="8">
    <source>
        <dbReference type="RuleBase" id="RU366017"/>
    </source>
</evidence>
<dbReference type="Pfam" id="PF01697">
    <property type="entry name" value="Glyco_transf_92"/>
    <property type="match status" value="1"/>
</dbReference>
<keyword evidence="7 8" id="KW-0472">Membrane</keyword>
<dbReference type="GO" id="GO:0005737">
    <property type="term" value="C:cytoplasm"/>
    <property type="evidence" value="ECO:0007669"/>
    <property type="project" value="TreeGrafter"/>
</dbReference>
<proteinExistence type="inferred from homology"/>
<keyword evidence="5 8" id="KW-0812">Transmembrane</keyword>
<comment type="similarity">
    <text evidence="2 8">Belongs to the glycosyltransferase 92 family.</text>
</comment>
<evidence type="ECO:0000256" key="2">
    <source>
        <dbReference type="ARBA" id="ARBA00007647"/>
    </source>
</evidence>
<sequence length="469" mass="54830">MYSYKYIFLPTALIIFIFTFDYFNNQKAESSELLTDKVVYVDDVFIHEKKDFSKCRVESWNNKTTWEIPRIAKLKLLTEHGVTKSEGLNDGELRLISAFLYENEIVVTTSRQRTDKPQLGTPVFCRYFDCNRVEIPGSMYKSFFFPLTSVHCLRKAGASFISLSLAENEQPQVPIPFIHRLFKNPPNELGVCGGQIYGLDAKWMQIAEFVEHHKLIGANMFYFSVFEIDEMTRIVLNEYERSGFAEVSMINTEYTNAAMMRHMVQIHECFYRARQHSKWLLNIDHDEFLIPTKMPILKYIESLGDKTAELIFSMRRIAKFKESLENYNNIQEVSNDIQAINYNLTHEPTYGSPKVMVRPDKVDAILLHWSYGLEPGYKTIVVPKNVAFLNHYRTISPKFLWSNFIETLIKQKTKFIHVTLREKYVEKLRENVIQILGYVFEKHNVTCDNIPISLQRSTKPYLVKSGICK</sequence>
<dbReference type="Proteomes" id="UP001152747">
    <property type="component" value="Unassembled WGS sequence"/>
</dbReference>
<keyword evidence="6 8" id="KW-1133">Transmembrane helix</keyword>
<dbReference type="EMBL" id="CANHGI010000005">
    <property type="protein sequence ID" value="CAI5453042.1"/>
    <property type="molecule type" value="Genomic_DNA"/>
</dbReference>
<keyword evidence="10" id="KW-1185">Reference proteome</keyword>
<dbReference type="OrthoDB" id="2526284at2759"/>
<comment type="caution">
    <text evidence="9">The sequence shown here is derived from an EMBL/GenBank/DDBJ whole genome shotgun (WGS) entry which is preliminary data.</text>
</comment>
<accession>A0A9P1N9S2</accession>
<evidence type="ECO:0000256" key="4">
    <source>
        <dbReference type="ARBA" id="ARBA00022679"/>
    </source>
</evidence>
<name>A0A9P1N9S2_9PELO</name>